<dbReference type="PANTHER" id="PTHR33121:SF76">
    <property type="entry name" value="SIGNALING PROTEIN"/>
    <property type="match status" value="1"/>
</dbReference>
<feature type="domain" description="EAL" evidence="2">
    <location>
        <begin position="5"/>
        <end position="260"/>
    </location>
</feature>
<keyword evidence="1" id="KW-0129">CBS domain</keyword>
<evidence type="ECO:0000256" key="1">
    <source>
        <dbReference type="PROSITE-ProRule" id="PRU00703"/>
    </source>
</evidence>
<dbReference type="SMART" id="SM00052">
    <property type="entry name" value="EAL"/>
    <property type="match status" value="1"/>
</dbReference>
<organism evidence="5 6">
    <name type="scientific">Candidatus Thalassospirochaeta sargassi</name>
    <dbReference type="NCBI Taxonomy" id="3119039"/>
    <lineage>
        <taxon>Bacteria</taxon>
        <taxon>Pseudomonadati</taxon>
        <taxon>Spirochaetota</taxon>
        <taxon>Spirochaetia</taxon>
        <taxon>Spirochaetales</taxon>
        <taxon>Spirochaetaceae</taxon>
        <taxon>Candidatus Thalassospirochaeta</taxon>
    </lineage>
</organism>
<dbReference type="Pfam" id="PF00563">
    <property type="entry name" value="EAL"/>
    <property type="match status" value="1"/>
</dbReference>
<feature type="domain" description="GGDEF" evidence="3">
    <location>
        <begin position="439"/>
        <end position="596"/>
    </location>
</feature>
<dbReference type="SMART" id="SM00267">
    <property type="entry name" value="GGDEF"/>
    <property type="match status" value="1"/>
</dbReference>
<feature type="domain" description="CBS" evidence="4">
    <location>
        <begin position="278"/>
        <end position="340"/>
    </location>
</feature>
<dbReference type="Proteomes" id="UP001221217">
    <property type="component" value="Unassembled WGS sequence"/>
</dbReference>
<dbReference type="InterPro" id="IPR050706">
    <property type="entry name" value="Cyclic-di-GMP_PDE-like"/>
</dbReference>
<dbReference type="SUPFAM" id="SSF55073">
    <property type="entry name" value="Nucleotide cyclase"/>
    <property type="match status" value="1"/>
</dbReference>
<dbReference type="InterPro" id="IPR043128">
    <property type="entry name" value="Rev_trsase/Diguanyl_cyclase"/>
</dbReference>
<sequence>MVLILPDYHSPESEEIWTRRTEFLYYAFQPIVNIHTGATHGFEALLRGYEEAGFTSIQNLFNEAYADEVLYSLDLHLREKALSALYSNPAFAGMKLFYNIDNRVLEMPNYNQGNTEKFLKENNLFPLNFCIELSEQHEFSSYNHTHQILRDYKEQNYRIAIDDFGTGYSGLTLLYHCEPDYIKIDRFFIENINADSRKKFFVANVVNLAHMMGINVIAEGIETAEEFFVCREIGCDFIQGYLIQKPCPEINLLLIEYPEVLELAGRHLRNDSGDKDLILREIKYIQPITLDCSAEEILEVFRNDLTVHNLPVLSASMEPLGILREDDLKKYVFSPYGISILQHKSSSQGLESLIFRSPVMEVFNSIEKILELYSMNENIESVIITENGLYQGILDSSAILRILSEKQISIARDQNPLTKLPGNSSITEYLTGIVKDHTDGHICVYFDFDNFKPFNDKYGFRQGDRIIRLFADLLKEHWEVHKAFTGHLGGDDFVLFYSDRDHNIENILSEIRKLIQRFEEDVLPFYNSEDRKNGYITSKSRSGRKKQFPLLTISAGIVYLRDLDTNFTSEWLSEKMALLKKEAKKSPTHMVCEYINTLSEDPASAKT</sequence>
<dbReference type="Pfam" id="PF00571">
    <property type="entry name" value="CBS"/>
    <property type="match status" value="1"/>
</dbReference>
<comment type="caution">
    <text evidence="5">The sequence shown here is derived from an EMBL/GenBank/DDBJ whole genome shotgun (WGS) entry which is preliminary data.</text>
</comment>
<dbReference type="CDD" id="cd01949">
    <property type="entry name" value="GGDEF"/>
    <property type="match status" value="1"/>
</dbReference>
<proteinExistence type="predicted"/>
<evidence type="ECO:0000259" key="2">
    <source>
        <dbReference type="PROSITE" id="PS50883"/>
    </source>
</evidence>
<dbReference type="GO" id="GO:0071111">
    <property type="term" value="F:cyclic-guanylate-specific phosphodiesterase activity"/>
    <property type="evidence" value="ECO:0007669"/>
    <property type="project" value="InterPro"/>
</dbReference>
<accession>A0AAJ1MJP7</accession>
<dbReference type="InterPro" id="IPR000160">
    <property type="entry name" value="GGDEF_dom"/>
</dbReference>
<dbReference type="AlphaFoldDB" id="A0AAJ1MJP7"/>
<dbReference type="PROSITE" id="PS51371">
    <property type="entry name" value="CBS"/>
    <property type="match status" value="1"/>
</dbReference>
<name>A0AAJ1MJP7_9SPIO</name>
<gene>
    <name evidence="5" type="ORF">PQJ61_04495</name>
</gene>
<dbReference type="CDD" id="cd01948">
    <property type="entry name" value="EAL"/>
    <property type="match status" value="1"/>
</dbReference>
<dbReference type="PROSITE" id="PS50887">
    <property type="entry name" value="GGDEF"/>
    <property type="match status" value="1"/>
</dbReference>
<evidence type="ECO:0000259" key="3">
    <source>
        <dbReference type="PROSITE" id="PS50887"/>
    </source>
</evidence>
<dbReference type="InterPro" id="IPR029787">
    <property type="entry name" value="Nucleotide_cyclase"/>
</dbReference>
<dbReference type="Pfam" id="PF00990">
    <property type="entry name" value="GGDEF"/>
    <property type="match status" value="1"/>
</dbReference>
<protein>
    <submittedName>
        <fullName evidence="5">EAL and GGDEF domain-containing protein</fullName>
    </submittedName>
</protein>
<dbReference type="SUPFAM" id="SSF141868">
    <property type="entry name" value="EAL domain-like"/>
    <property type="match status" value="1"/>
</dbReference>
<dbReference type="EMBL" id="JAQQAL010000011">
    <property type="protein sequence ID" value="MDC7226006.1"/>
    <property type="molecule type" value="Genomic_DNA"/>
</dbReference>
<dbReference type="InterPro" id="IPR035919">
    <property type="entry name" value="EAL_sf"/>
</dbReference>
<evidence type="ECO:0000313" key="5">
    <source>
        <dbReference type="EMBL" id="MDC7226006.1"/>
    </source>
</evidence>
<evidence type="ECO:0000313" key="6">
    <source>
        <dbReference type="Proteomes" id="UP001221217"/>
    </source>
</evidence>
<reference evidence="5 6" key="1">
    <citation type="submission" date="2022-12" db="EMBL/GenBank/DDBJ databases">
        <title>Metagenome assembled genome from gulf of manar.</title>
        <authorList>
            <person name="Kohli P."/>
            <person name="Pk S."/>
            <person name="Venkata Ramana C."/>
            <person name="Sasikala C."/>
        </authorList>
    </citation>
    <scope>NUCLEOTIDE SEQUENCE [LARGE SCALE GENOMIC DNA]</scope>
    <source>
        <strain evidence="5">JB008</strain>
    </source>
</reference>
<evidence type="ECO:0000259" key="4">
    <source>
        <dbReference type="PROSITE" id="PS51371"/>
    </source>
</evidence>
<dbReference type="Gene3D" id="3.20.20.450">
    <property type="entry name" value="EAL domain"/>
    <property type="match status" value="1"/>
</dbReference>
<dbReference type="InterPro" id="IPR000644">
    <property type="entry name" value="CBS_dom"/>
</dbReference>
<dbReference type="PANTHER" id="PTHR33121">
    <property type="entry name" value="CYCLIC DI-GMP PHOSPHODIESTERASE PDEF"/>
    <property type="match status" value="1"/>
</dbReference>
<dbReference type="Gene3D" id="3.30.70.270">
    <property type="match status" value="1"/>
</dbReference>
<dbReference type="InterPro" id="IPR001633">
    <property type="entry name" value="EAL_dom"/>
</dbReference>
<dbReference type="NCBIfam" id="TIGR00254">
    <property type="entry name" value="GGDEF"/>
    <property type="match status" value="1"/>
</dbReference>
<dbReference type="PROSITE" id="PS50883">
    <property type="entry name" value="EAL"/>
    <property type="match status" value="1"/>
</dbReference>